<dbReference type="AlphaFoldDB" id="A0A5E4F4Z7"/>
<accession>A0A5E4F4Z7</accession>
<dbReference type="Proteomes" id="UP000327085">
    <property type="component" value="Chromosome 1"/>
</dbReference>
<organism evidence="1 2">
    <name type="scientific">Prunus dulcis</name>
    <name type="common">Almond</name>
    <name type="synonym">Amygdalus dulcis</name>
    <dbReference type="NCBI Taxonomy" id="3755"/>
    <lineage>
        <taxon>Eukaryota</taxon>
        <taxon>Viridiplantae</taxon>
        <taxon>Streptophyta</taxon>
        <taxon>Embryophyta</taxon>
        <taxon>Tracheophyta</taxon>
        <taxon>Spermatophyta</taxon>
        <taxon>Magnoliopsida</taxon>
        <taxon>eudicotyledons</taxon>
        <taxon>Gunneridae</taxon>
        <taxon>Pentapetalae</taxon>
        <taxon>rosids</taxon>
        <taxon>fabids</taxon>
        <taxon>Rosales</taxon>
        <taxon>Rosaceae</taxon>
        <taxon>Amygdaloideae</taxon>
        <taxon>Amygdaleae</taxon>
        <taxon>Prunus</taxon>
    </lineage>
</organism>
<evidence type="ECO:0000313" key="2">
    <source>
        <dbReference type="Proteomes" id="UP000327085"/>
    </source>
</evidence>
<dbReference type="Gramene" id="VVA22927">
    <property type="protein sequence ID" value="VVA22927"/>
    <property type="gene ID" value="Prudul26B007693"/>
</dbReference>
<name>A0A5E4F4Z7_PRUDU</name>
<protein>
    <submittedName>
        <fullName evidence="1">Uncharacterized protein</fullName>
    </submittedName>
</protein>
<sequence>MYCIEAATIRAIPTALSKGGPGPKNDFQRTNVARVVGGLHKLRLALRQNQPLL</sequence>
<dbReference type="InParanoid" id="A0A5E4F4Z7"/>
<gene>
    <name evidence="1" type="ORF">ALMOND_2B007693</name>
</gene>
<reference evidence="2" key="1">
    <citation type="journal article" date="2020" name="Plant J.">
        <title>Transposons played a major role in the diversification between the closely related almond and peach genomes: results from the almond genome sequence.</title>
        <authorList>
            <person name="Alioto T."/>
            <person name="Alexiou K.G."/>
            <person name="Bardil A."/>
            <person name="Barteri F."/>
            <person name="Castanera R."/>
            <person name="Cruz F."/>
            <person name="Dhingra A."/>
            <person name="Duval H."/>
            <person name="Fernandez I Marti A."/>
            <person name="Frias L."/>
            <person name="Galan B."/>
            <person name="Garcia J.L."/>
            <person name="Howad W."/>
            <person name="Gomez-Garrido J."/>
            <person name="Gut M."/>
            <person name="Julca I."/>
            <person name="Morata J."/>
            <person name="Puigdomenech P."/>
            <person name="Ribeca P."/>
            <person name="Rubio Cabetas M.J."/>
            <person name="Vlasova A."/>
            <person name="Wirthensohn M."/>
            <person name="Garcia-Mas J."/>
            <person name="Gabaldon T."/>
            <person name="Casacuberta J.M."/>
            <person name="Arus P."/>
        </authorList>
    </citation>
    <scope>NUCLEOTIDE SEQUENCE [LARGE SCALE GENOMIC DNA]</scope>
    <source>
        <strain evidence="2">cv. Texas</strain>
    </source>
</reference>
<evidence type="ECO:0000313" key="1">
    <source>
        <dbReference type="EMBL" id="VVA22927.1"/>
    </source>
</evidence>
<proteinExistence type="predicted"/>
<dbReference type="EMBL" id="CABIKO010000066">
    <property type="protein sequence ID" value="VVA22927.1"/>
    <property type="molecule type" value="Genomic_DNA"/>
</dbReference>